<protein>
    <submittedName>
        <fullName evidence="2">Aminoglycoside phosphotransferase (APT) family kinase protein</fullName>
    </submittedName>
</protein>
<dbReference type="EMBL" id="JACHMY010000001">
    <property type="protein sequence ID" value="MBB5835206.1"/>
    <property type="molecule type" value="Genomic_DNA"/>
</dbReference>
<dbReference type="AlphaFoldDB" id="A0A7W9J401"/>
<name>A0A7W9J401_9ACTN</name>
<evidence type="ECO:0000259" key="1">
    <source>
        <dbReference type="Pfam" id="PF01636"/>
    </source>
</evidence>
<organism evidence="2 3">
    <name type="scientific">Kribbella italica</name>
    <dbReference type="NCBI Taxonomy" id="1540520"/>
    <lineage>
        <taxon>Bacteria</taxon>
        <taxon>Bacillati</taxon>
        <taxon>Actinomycetota</taxon>
        <taxon>Actinomycetes</taxon>
        <taxon>Propionibacteriales</taxon>
        <taxon>Kribbellaceae</taxon>
        <taxon>Kribbella</taxon>
    </lineage>
</organism>
<gene>
    <name evidence="2" type="ORF">HDA39_001940</name>
</gene>
<dbReference type="Gene3D" id="3.90.1200.10">
    <property type="match status" value="1"/>
</dbReference>
<dbReference type="InterPro" id="IPR011009">
    <property type="entry name" value="Kinase-like_dom_sf"/>
</dbReference>
<evidence type="ECO:0000313" key="2">
    <source>
        <dbReference type="EMBL" id="MBB5835206.1"/>
    </source>
</evidence>
<dbReference type="GO" id="GO:0016301">
    <property type="term" value="F:kinase activity"/>
    <property type="evidence" value="ECO:0007669"/>
    <property type="project" value="UniProtKB-KW"/>
</dbReference>
<dbReference type="SUPFAM" id="SSF56112">
    <property type="entry name" value="Protein kinase-like (PK-like)"/>
    <property type="match status" value="1"/>
</dbReference>
<evidence type="ECO:0000313" key="3">
    <source>
        <dbReference type="Proteomes" id="UP000549971"/>
    </source>
</evidence>
<comment type="caution">
    <text evidence="2">The sequence shown here is derived from an EMBL/GenBank/DDBJ whole genome shotgun (WGS) entry which is preliminary data.</text>
</comment>
<sequence length="266" mass="28683">MIDLPSHLGAVASVEPVQGFFGNETFRVRTTAGETYYYKSGPGMSAEAQACALATRAGVPAPQVVAGTPEYLIQRAVPGAPVDAANFMVLTSLGQALAKLHQLQGDGFGLLSADRHPTWTAWLTTQVTSLHSLVNAGLLPETHRARLVDLVATSTREPDSPVLLHGDLHPRHVYTSNNTLTGIIDWGDALYGDPLFDLARFSIAGPEPTTPVLTAYGLDLTPELQRTFALYRAVWSAMVCRVELEAGGDWFQAHLDRIAHDLTTLN</sequence>
<keyword evidence="2" id="KW-0418">Kinase</keyword>
<accession>A0A7W9J401</accession>
<feature type="domain" description="Aminoglycoside phosphotransferase" evidence="1">
    <location>
        <begin position="14"/>
        <end position="216"/>
    </location>
</feature>
<dbReference type="InterPro" id="IPR002575">
    <property type="entry name" value="Aminoglycoside_PTrfase"/>
</dbReference>
<proteinExistence type="predicted"/>
<dbReference type="Pfam" id="PF01636">
    <property type="entry name" value="APH"/>
    <property type="match status" value="1"/>
</dbReference>
<reference evidence="2 3" key="1">
    <citation type="submission" date="2020-08" db="EMBL/GenBank/DDBJ databases">
        <title>Sequencing the genomes of 1000 actinobacteria strains.</title>
        <authorList>
            <person name="Klenk H.-P."/>
        </authorList>
    </citation>
    <scope>NUCLEOTIDE SEQUENCE [LARGE SCALE GENOMIC DNA]</scope>
    <source>
        <strain evidence="2 3">DSM 28967</strain>
    </source>
</reference>
<keyword evidence="3" id="KW-1185">Reference proteome</keyword>
<keyword evidence="2" id="KW-0808">Transferase</keyword>
<dbReference type="RefSeq" id="WP_184794884.1">
    <property type="nucleotide sequence ID" value="NZ_JACHMY010000001.1"/>
</dbReference>
<dbReference type="InterPro" id="IPR051678">
    <property type="entry name" value="AGP_Transferase"/>
</dbReference>
<dbReference type="PANTHER" id="PTHR21310">
    <property type="entry name" value="AMINOGLYCOSIDE PHOSPHOTRANSFERASE-RELATED-RELATED"/>
    <property type="match status" value="1"/>
</dbReference>
<dbReference type="Proteomes" id="UP000549971">
    <property type="component" value="Unassembled WGS sequence"/>
</dbReference>